<evidence type="ECO:0008006" key="4">
    <source>
        <dbReference type="Google" id="ProtNLM"/>
    </source>
</evidence>
<evidence type="ECO:0000313" key="3">
    <source>
        <dbReference type="Proteomes" id="UP000192257"/>
    </source>
</evidence>
<keyword evidence="1" id="KW-0812">Transmembrane</keyword>
<dbReference type="EMBL" id="NBCO01000006">
    <property type="protein sequence ID" value="ORC91311.1"/>
    <property type="molecule type" value="Genomic_DNA"/>
</dbReference>
<dbReference type="Proteomes" id="UP000192257">
    <property type="component" value="Unassembled WGS sequence"/>
</dbReference>
<comment type="caution">
    <text evidence="2">The sequence shown here is derived from an EMBL/GenBank/DDBJ whole genome shotgun (WGS) entry which is preliminary data.</text>
</comment>
<keyword evidence="1" id="KW-0472">Membrane</keyword>
<sequence>MPFPSYKSMKQSESSSEIIIFIGSIVISLLILAGLAETNLYVVKTLEGTRHQLSLWNGKSCNIEGCLSQTLPPAEWCGERRSLYIAMQVISVISLVGSLFLLASSVLSVVAVKTRCVDILWSVSAFLTWLILMLDWSIMAGIFHSKACSNPSFSEINYQYGVSFSLFLMSWLFLTVMIIYSVIVRSCD</sequence>
<organism evidence="2 3">
    <name type="scientific">Trypanosoma theileri</name>
    <dbReference type="NCBI Taxonomy" id="67003"/>
    <lineage>
        <taxon>Eukaryota</taxon>
        <taxon>Discoba</taxon>
        <taxon>Euglenozoa</taxon>
        <taxon>Kinetoplastea</taxon>
        <taxon>Metakinetoplastina</taxon>
        <taxon>Trypanosomatida</taxon>
        <taxon>Trypanosomatidae</taxon>
        <taxon>Trypanosoma</taxon>
    </lineage>
</organism>
<feature type="transmembrane region" description="Helical" evidence="1">
    <location>
        <begin position="18"/>
        <end position="36"/>
    </location>
</feature>
<dbReference type="GeneID" id="39983133"/>
<gene>
    <name evidence="2" type="ORF">TM35_000063160</name>
</gene>
<evidence type="ECO:0000256" key="1">
    <source>
        <dbReference type="SAM" id="Phobius"/>
    </source>
</evidence>
<name>A0A1X0P379_9TRYP</name>
<keyword evidence="1" id="KW-1133">Transmembrane helix</keyword>
<dbReference type="AlphaFoldDB" id="A0A1X0P379"/>
<feature type="transmembrane region" description="Helical" evidence="1">
    <location>
        <begin position="163"/>
        <end position="183"/>
    </location>
</feature>
<protein>
    <recommendedName>
        <fullName evidence="4">Amastin</fullName>
    </recommendedName>
</protein>
<dbReference type="OrthoDB" id="252629at2759"/>
<dbReference type="VEuPathDB" id="TriTrypDB:TM35_000063160"/>
<evidence type="ECO:0000313" key="2">
    <source>
        <dbReference type="EMBL" id="ORC91311.1"/>
    </source>
</evidence>
<keyword evidence="3" id="KW-1185">Reference proteome</keyword>
<dbReference type="InterPro" id="IPR009944">
    <property type="entry name" value="Amastin"/>
</dbReference>
<reference evidence="2 3" key="1">
    <citation type="submission" date="2017-03" db="EMBL/GenBank/DDBJ databases">
        <title>An alternative strategy for trypanosome survival in the mammalian bloodstream revealed through genome and transcriptome analysis of the ubiquitous bovine parasite Trypanosoma (Megatrypanum) theileri.</title>
        <authorList>
            <person name="Kelly S."/>
            <person name="Ivens A."/>
            <person name="Mott A."/>
            <person name="O'Neill E."/>
            <person name="Emms D."/>
            <person name="Macleod O."/>
            <person name="Voorheis P."/>
            <person name="Matthews J."/>
            <person name="Matthews K."/>
            <person name="Carrington M."/>
        </authorList>
    </citation>
    <scope>NUCLEOTIDE SEQUENCE [LARGE SCALE GENOMIC DNA]</scope>
    <source>
        <strain evidence="2">Edinburgh</strain>
    </source>
</reference>
<dbReference type="RefSeq" id="XP_028885377.1">
    <property type="nucleotide sequence ID" value="XM_029023353.1"/>
</dbReference>
<accession>A0A1X0P379</accession>
<proteinExistence type="predicted"/>
<dbReference type="Pfam" id="PF07344">
    <property type="entry name" value="Amastin"/>
    <property type="match status" value="1"/>
</dbReference>
<dbReference type="PANTHER" id="PTHR33297:SF4">
    <property type="entry name" value="AMASTIN"/>
    <property type="match status" value="1"/>
</dbReference>
<dbReference type="PANTHER" id="PTHR33297">
    <property type="entry name" value="AMASTIN-LIKE SURFACE PROTEIN-LIKE PROTEIN-RELATED"/>
    <property type="match status" value="1"/>
</dbReference>
<feature type="transmembrane region" description="Helical" evidence="1">
    <location>
        <begin position="85"/>
        <end position="112"/>
    </location>
</feature>
<feature type="transmembrane region" description="Helical" evidence="1">
    <location>
        <begin position="119"/>
        <end position="143"/>
    </location>
</feature>